<evidence type="ECO:0000313" key="3">
    <source>
        <dbReference type="Proteomes" id="UP001164726"/>
    </source>
</evidence>
<reference evidence="2" key="1">
    <citation type="submission" date="2022-09" db="EMBL/GenBank/DDBJ databases">
        <title>Complete Genomes of Fervidibacillus albus and Fervidibacillus halotolerans isolated from tidal flat sediments.</title>
        <authorList>
            <person name="Kwon K.K."/>
            <person name="Yang S.-H."/>
            <person name="Park M.J."/>
            <person name="Oh H.-M."/>
        </authorList>
    </citation>
    <scope>NUCLEOTIDE SEQUENCE</scope>
    <source>
        <strain evidence="2">MEBiC13594</strain>
    </source>
</reference>
<dbReference type="GO" id="GO:0004497">
    <property type="term" value="F:monooxygenase activity"/>
    <property type="evidence" value="ECO:0007669"/>
    <property type="project" value="UniProtKB-KW"/>
</dbReference>
<dbReference type="InterPro" id="IPR050404">
    <property type="entry name" value="Heme-degrading_MO"/>
</dbReference>
<keyword evidence="3" id="KW-1185">Reference proteome</keyword>
<dbReference type="PROSITE" id="PS51725">
    <property type="entry name" value="ABM"/>
    <property type="match status" value="1"/>
</dbReference>
<dbReference type="Proteomes" id="UP001164726">
    <property type="component" value="Chromosome"/>
</dbReference>
<dbReference type="SUPFAM" id="SSF54909">
    <property type="entry name" value="Dimeric alpha+beta barrel"/>
    <property type="match status" value="1"/>
</dbReference>
<dbReference type="InterPro" id="IPR011008">
    <property type="entry name" value="Dimeric_a/b-barrel"/>
</dbReference>
<sequence>MKKVYITTGTSSYLQRIEKKFPDIPLLFLQNVEHALLFHETYGKSIFKLPRIYEIIEEAGFLPSKGFATFYYLPVLEEERPAFEHAIKKLGKTFKGSTGFIAYRILRPVKGDLYAVFSCWDKESSFKIWKKHQYLSAIWTSKNVEISKSMNYPNPTYYKGYQIGHDEEK</sequence>
<dbReference type="PANTHER" id="PTHR34474:SF2">
    <property type="entry name" value="SIGNAL TRANSDUCTION PROTEIN TRAP"/>
    <property type="match status" value="1"/>
</dbReference>
<keyword evidence="2" id="KW-0560">Oxidoreductase</keyword>
<proteinExistence type="predicted"/>
<evidence type="ECO:0000259" key="1">
    <source>
        <dbReference type="PROSITE" id="PS51725"/>
    </source>
</evidence>
<keyword evidence="2" id="KW-0503">Monooxygenase</keyword>
<dbReference type="Pfam" id="PF03992">
    <property type="entry name" value="ABM"/>
    <property type="match status" value="1"/>
</dbReference>
<feature type="domain" description="ABM" evidence="1">
    <location>
        <begin position="67"/>
        <end position="159"/>
    </location>
</feature>
<dbReference type="EMBL" id="CP106877">
    <property type="protein sequence ID" value="WAA13019.1"/>
    <property type="molecule type" value="Genomic_DNA"/>
</dbReference>
<dbReference type="AlphaFoldDB" id="A0A9E8RZC3"/>
<evidence type="ECO:0000313" key="2">
    <source>
        <dbReference type="EMBL" id="WAA13019.1"/>
    </source>
</evidence>
<organism evidence="2 3">
    <name type="scientific">Fervidibacillus halotolerans</name>
    <dbReference type="NCBI Taxonomy" id="2980027"/>
    <lineage>
        <taxon>Bacteria</taxon>
        <taxon>Bacillati</taxon>
        <taxon>Bacillota</taxon>
        <taxon>Bacilli</taxon>
        <taxon>Bacillales</taxon>
        <taxon>Bacillaceae</taxon>
        <taxon>Fervidibacillus</taxon>
    </lineage>
</organism>
<accession>A0A9E8RZC3</accession>
<dbReference type="PANTHER" id="PTHR34474">
    <property type="entry name" value="SIGNAL TRANSDUCTION PROTEIN TRAP"/>
    <property type="match status" value="1"/>
</dbReference>
<protein>
    <submittedName>
        <fullName evidence="2">Antibiotic biosynthesis monooxygenase</fullName>
    </submittedName>
</protein>
<dbReference type="Gene3D" id="3.30.70.100">
    <property type="match status" value="1"/>
</dbReference>
<name>A0A9E8RZC3_9BACI</name>
<dbReference type="KEGG" id="fhl:OE105_02515"/>
<dbReference type="InterPro" id="IPR007138">
    <property type="entry name" value="ABM_dom"/>
</dbReference>
<dbReference type="RefSeq" id="WP_275421157.1">
    <property type="nucleotide sequence ID" value="NZ_CP106877.1"/>
</dbReference>
<gene>
    <name evidence="2" type="ORF">OE105_02515</name>
</gene>